<reference evidence="2" key="2">
    <citation type="submission" date="2017-06" db="EMBL/GenBank/DDBJ databases">
        <title>WGS assembly of Brachypodium distachyon.</title>
        <authorList>
            <consortium name="The International Brachypodium Initiative"/>
            <person name="Lucas S."/>
            <person name="Harmon-Smith M."/>
            <person name="Lail K."/>
            <person name="Tice H."/>
            <person name="Grimwood J."/>
            <person name="Bruce D."/>
            <person name="Barry K."/>
            <person name="Shu S."/>
            <person name="Lindquist E."/>
            <person name="Wang M."/>
            <person name="Pitluck S."/>
            <person name="Vogel J.P."/>
            <person name="Garvin D.F."/>
            <person name="Mockler T.C."/>
            <person name="Schmutz J."/>
            <person name="Rokhsar D."/>
            <person name="Bevan M.W."/>
        </authorList>
    </citation>
    <scope>NUCLEOTIDE SEQUENCE</scope>
    <source>
        <strain evidence="2">Bd21</strain>
    </source>
</reference>
<proteinExistence type="predicted"/>
<dbReference type="EnsemblPlants" id="PNT60801">
    <property type="protein sequence ID" value="PNT60801"/>
    <property type="gene ID" value="BRADI_5g05166v3"/>
</dbReference>
<dbReference type="InParanoid" id="A0A2K2CFJ7"/>
<name>A0A2K2CFJ7_BRADI</name>
<sequence>MFLFSLTQFGRLLICHRCQQSYCNIKKVLNDTRERKERDSNPRYKKIVQRISNPPL</sequence>
<evidence type="ECO:0000313" key="2">
    <source>
        <dbReference type="EMBL" id="PNT60801.1"/>
    </source>
</evidence>
<dbReference type="EMBL" id="CM000884">
    <property type="protein sequence ID" value="PNT60801.1"/>
    <property type="molecule type" value="Genomic_DNA"/>
</dbReference>
<reference evidence="3" key="3">
    <citation type="submission" date="2018-08" db="UniProtKB">
        <authorList>
            <consortium name="EnsemblPlants"/>
        </authorList>
    </citation>
    <scope>IDENTIFICATION</scope>
    <source>
        <strain evidence="3">cv. Bd21</strain>
    </source>
</reference>
<accession>A0A2K2CFJ7</accession>
<evidence type="ECO:0000313" key="3">
    <source>
        <dbReference type="EnsemblPlants" id="PNT60801"/>
    </source>
</evidence>
<protein>
    <submittedName>
        <fullName evidence="2 3">Uncharacterized protein</fullName>
    </submittedName>
</protein>
<evidence type="ECO:0000313" key="4">
    <source>
        <dbReference type="Proteomes" id="UP000008810"/>
    </source>
</evidence>
<dbReference type="AlphaFoldDB" id="A0A2K2CFJ7"/>
<reference evidence="2 3" key="1">
    <citation type="journal article" date="2010" name="Nature">
        <title>Genome sequencing and analysis of the model grass Brachypodium distachyon.</title>
        <authorList>
            <consortium name="International Brachypodium Initiative"/>
        </authorList>
    </citation>
    <scope>NUCLEOTIDE SEQUENCE [LARGE SCALE GENOMIC DNA]</scope>
    <source>
        <strain evidence="2 3">Bd21</strain>
    </source>
</reference>
<dbReference type="Gramene" id="PNT60801">
    <property type="protein sequence ID" value="PNT60801"/>
    <property type="gene ID" value="BRADI_5g05166v3"/>
</dbReference>
<dbReference type="Proteomes" id="UP000008810">
    <property type="component" value="Chromosome 5"/>
</dbReference>
<gene>
    <name evidence="2" type="ORF">BRADI_5g05166v3</name>
</gene>
<organism evidence="2">
    <name type="scientific">Brachypodium distachyon</name>
    <name type="common">Purple false brome</name>
    <name type="synonym">Trachynia distachya</name>
    <dbReference type="NCBI Taxonomy" id="15368"/>
    <lineage>
        <taxon>Eukaryota</taxon>
        <taxon>Viridiplantae</taxon>
        <taxon>Streptophyta</taxon>
        <taxon>Embryophyta</taxon>
        <taxon>Tracheophyta</taxon>
        <taxon>Spermatophyta</taxon>
        <taxon>Magnoliopsida</taxon>
        <taxon>Liliopsida</taxon>
        <taxon>Poales</taxon>
        <taxon>Poaceae</taxon>
        <taxon>BOP clade</taxon>
        <taxon>Pooideae</taxon>
        <taxon>Stipodae</taxon>
        <taxon>Brachypodieae</taxon>
        <taxon>Brachypodium</taxon>
    </lineage>
</organism>
<keyword evidence="4" id="KW-1185">Reference proteome</keyword>
<feature type="region of interest" description="Disordered" evidence="1">
    <location>
        <begin position="34"/>
        <end position="56"/>
    </location>
</feature>
<evidence type="ECO:0000256" key="1">
    <source>
        <dbReference type="SAM" id="MobiDB-lite"/>
    </source>
</evidence>